<dbReference type="EMBL" id="CAJJDN010000167">
    <property type="protein sequence ID" value="CAD8126425.1"/>
    <property type="molecule type" value="Genomic_DNA"/>
</dbReference>
<protein>
    <submittedName>
        <fullName evidence="2">Uncharacterized protein</fullName>
    </submittedName>
</protein>
<name>A0A8S1RI04_9CILI</name>
<dbReference type="Proteomes" id="UP000692954">
    <property type="component" value="Unassembled WGS sequence"/>
</dbReference>
<keyword evidence="3" id="KW-1185">Reference proteome</keyword>
<proteinExistence type="predicted"/>
<sequence length="150" mass="17020">MKESKTKNLHQTFGKADRFPKLKFYSENINLNEILPILKSRGPTFPKGQRIMFSRNSQTPGPGNYNIIKVKVFKSPPKQPYKVNKEFLDYMNSRPKSVSYNIPGPGAYYLGSTLRKRGISFTRARTGSMSITQSPGPGQYTISRPISRVQ</sequence>
<dbReference type="AlphaFoldDB" id="A0A8S1RI04"/>
<gene>
    <name evidence="2" type="ORF">PSON_ATCC_30995.1.T1670061</name>
</gene>
<evidence type="ECO:0000313" key="3">
    <source>
        <dbReference type="Proteomes" id="UP000692954"/>
    </source>
</evidence>
<evidence type="ECO:0000256" key="1">
    <source>
        <dbReference type="SAM" id="MobiDB-lite"/>
    </source>
</evidence>
<feature type="region of interest" description="Disordered" evidence="1">
    <location>
        <begin position="128"/>
        <end position="150"/>
    </location>
</feature>
<comment type="caution">
    <text evidence="2">The sequence shown here is derived from an EMBL/GenBank/DDBJ whole genome shotgun (WGS) entry which is preliminary data.</text>
</comment>
<organism evidence="2 3">
    <name type="scientific">Paramecium sonneborni</name>
    <dbReference type="NCBI Taxonomy" id="65129"/>
    <lineage>
        <taxon>Eukaryota</taxon>
        <taxon>Sar</taxon>
        <taxon>Alveolata</taxon>
        <taxon>Ciliophora</taxon>
        <taxon>Intramacronucleata</taxon>
        <taxon>Oligohymenophorea</taxon>
        <taxon>Peniculida</taxon>
        <taxon>Parameciidae</taxon>
        <taxon>Paramecium</taxon>
    </lineage>
</organism>
<dbReference type="OrthoDB" id="406368at2759"/>
<dbReference type="InterPro" id="IPR010736">
    <property type="entry name" value="SHIPPO-rpt"/>
</dbReference>
<dbReference type="Pfam" id="PF07004">
    <property type="entry name" value="SHIPPO-rpt"/>
    <property type="match status" value="3"/>
</dbReference>
<accession>A0A8S1RI04</accession>
<reference evidence="2" key="1">
    <citation type="submission" date="2021-01" db="EMBL/GenBank/DDBJ databases">
        <authorList>
            <consortium name="Genoscope - CEA"/>
            <person name="William W."/>
        </authorList>
    </citation>
    <scope>NUCLEOTIDE SEQUENCE</scope>
</reference>
<evidence type="ECO:0000313" key="2">
    <source>
        <dbReference type="EMBL" id="CAD8126425.1"/>
    </source>
</evidence>